<sequence length="63" mass="7516">MKYSKSQMQKLINENKELHQKFKELKKSMGLEKNYAMKALYHAEVTDGGPYQRAYQELDDPKY</sequence>
<accession>A0ABS1HBB1</accession>
<protein>
    <submittedName>
        <fullName evidence="2">Uncharacterized protein</fullName>
    </submittedName>
</protein>
<proteinExistence type="predicted"/>
<keyword evidence="1" id="KW-0175">Coiled coil</keyword>
<dbReference type="Proteomes" id="UP000618943">
    <property type="component" value="Unassembled WGS sequence"/>
</dbReference>
<dbReference type="RefSeq" id="WP_100795325.1">
    <property type="nucleotide sequence ID" value="NZ_JAEOAH010000037.1"/>
</dbReference>
<evidence type="ECO:0000313" key="2">
    <source>
        <dbReference type="EMBL" id="MBK3496676.1"/>
    </source>
</evidence>
<gene>
    <name evidence="2" type="ORF">JFL43_17775</name>
</gene>
<evidence type="ECO:0000256" key="1">
    <source>
        <dbReference type="SAM" id="Coils"/>
    </source>
</evidence>
<dbReference type="EMBL" id="JAEOAH010000037">
    <property type="protein sequence ID" value="MBK3496676.1"/>
    <property type="molecule type" value="Genomic_DNA"/>
</dbReference>
<evidence type="ECO:0000313" key="3">
    <source>
        <dbReference type="Proteomes" id="UP000618943"/>
    </source>
</evidence>
<comment type="caution">
    <text evidence="2">The sequence shown here is derived from an EMBL/GenBank/DDBJ whole genome shotgun (WGS) entry which is preliminary data.</text>
</comment>
<organism evidence="2 3">
    <name type="scientific">Viridibacillus soli</name>
    <dbReference type="NCBI Taxonomy" id="2798301"/>
    <lineage>
        <taxon>Bacteria</taxon>
        <taxon>Bacillati</taxon>
        <taxon>Bacillota</taxon>
        <taxon>Bacilli</taxon>
        <taxon>Bacillales</taxon>
        <taxon>Caryophanaceae</taxon>
        <taxon>Viridibacillus</taxon>
    </lineage>
</organism>
<keyword evidence="3" id="KW-1185">Reference proteome</keyword>
<reference evidence="2 3" key="1">
    <citation type="submission" date="2020-12" db="EMBL/GenBank/DDBJ databases">
        <title>YIM B01967 draft genome.</title>
        <authorList>
            <person name="Yan X."/>
        </authorList>
    </citation>
    <scope>NUCLEOTIDE SEQUENCE [LARGE SCALE GENOMIC DNA]</scope>
    <source>
        <strain evidence="2 3">YIM B01967</strain>
    </source>
</reference>
<name>A0ABS1HBB1_9BACL</name>
<feature type="coiled-coil region" evidence="1">
    <location>
        <begin position="1"/>
        <end position="28"/>
    </location>
</feature>